<keyword evidence="7" id="KW-0819">tRNA processing</keyword>
<comment type="subunit">
    <text evidence="11">Heterotetramer; composed of two copies of TRM6 and two copies of TRM61.</text>
</comment>
<dbReference type="OrthoDB" id="1925287at2759"/>
<evidence type="ECO:0000256" key="6">
    <source>
        <dbReference type="ARBA" id="ARBA00022691"/>
    </source>
</evidence>
<dbReference type="GO" id="GO:0160107">
    <property type="term" value="F:tRNA (adenine(58)-N1)-methyltransferase activity"/>
    <property type="evidence" value="ECO:0007669"/>
    <property type="project" value="UniProtKB-EC"/>
</dbReference>
<feature type="region of interest" description="Disordered" evidence="14">
    <location>
        <begin position="381"/>
        <end position="431"/>
    </location>
</feature>
<dbReference type="Gene3D" id="3.40.50.150">
    <property type="entry name" value="Vaccinia Virus protein VP39"/>
    <property type="match status" value="1"/>
</dbReference>
<evidence type="ECO:0000256" key="10">
    <source>
        <dbReference type="ARBA" id="ARBA00054081"/>
    </source>
</evidence>
<evidence type="ECO:0000256" key="13">
    <source>
        <dbReference type="ARBA" id="ARBA00077998"/>
    </source>
</evidence>
<protein>
    <recommendedName>
        <fullName evidence="3">tRNA (adenine(58)-N(1))-methyltransferase catalytic subunit TRM61</fullName>
        <ecNumber evidence="2">2.1.1.220</ecNumber>
    </recommendedName>
    <alternativeName>
        <fullName evidence="12">tRNA (adenine(58)-N(1))-methyltransferase catalytic subunit trm61</fullName>
    </alternativeName>
    <alternativeName>
        <fullName evidence="9 13">tRNA(m1A58)-methyltransferase subunit TRM61</fullName>
    </alternativeName>
</protein>
<feature type="domain" description="tRNA (adenine(58)-N(1))-methyltransferase catalytic subunit TRM61 C-terminal" evidence="15">
    <location>
        <begin position="127"/>
        <end position="457"/>
    </location>
</feature>
<evidence type="ECO:0000256" key="11">
    <source>
        <dbReference type="ARBA" id="ARBA00063447"/>
    </source>
</evidence>
<evidence type="ECO:0000313" key="17">
    <source>
        <dbReference type="Proteomes" id="UP000224634"/>
    </source>
</evidence>
<dbReference type="GO" id="GO:0031515">
    <property type="term" value="C:tRNA (m1A) methyltransferase complex"/>
    <property type="evidence" value="ECO:0007669"/>
    <property type="project" value="InterPro"/>
</dbReference>
<evidence type="ECO:0000256" key="7">
    <source>
        <dbReference type="ARBA" id="ARBA00022694"/>
    </source>
</evidence>
<evidence type="ECO:0000256" key="12">
    <source>
        <dbReference type="ARBA" id="ARBA00067592"/>
    </source>
</evidence>
<dbReference type="PANTHER" id="PTHR12133:SF2">
    <property type="entry name" value="TRNA (ADENINE(58)-N(1))-METHYLTRANSFERASE CATALYTIC SUBUNIT TRMT61A"/>
    <property type="match status" value="1"/>
</dbReference>
<dbReference type="FunFam" id="3.40.50.150:FF:000189">
    <property type="entry name" value="tRNA (adenine(58)-N(1))-methyltransferase catalytic subunit TRM61"/>
    <property type="match status" value="1"/>
</dbReference>
<evidence type="ECO:0000256" key="4">
    <source>
        <dbReference type="ARBA" id="ARBA00022603"/>
    </source>
</evidence>
<dbReference type="InterPro" id="IPR029063">
    <property type="entry name" value="SAM-dependent_MTases_sf"/>
</dbReference>
<evidence type="ECO:0000259" key="15">
    <source>
        <dbReference type="Pfam" id="PF08704"/>
    </source>
</evidence>
<keyword evidence="17" id="KW-1185">Reference proteome</keyword>
<reference evidence="16 17" key="1">
    <citation type="submission" date="2017-10" db="EMBL/GenBank/DDBJ databases">
        <title>Comparative genomics in systemic dimorphic fungi from Ajellomycetaceae.</title>
        <authorList>
            <person name="Munoz J.F."/>
            <person name="Mcewen J.G."/>
            <person name="Clay O.K."/>
            <person name="Cuomo C.A."/>
        </authorList>
    </citation>
    <scope>NUCLEOTIDE SEQUENCE [LARGE SCALE GENOMIC DNA]</scope>
    <source>
        <strain evidence="16 17">UAMH7299</strain>
    </source>
</reference>
<dbReference type="GO" id="GO:0030488">
    <property type="term" value="P:tRNA methylation"/>
    <property type="evidence" value="ECO:0007669"/>
    <property type="project" value="InterPro"/>
</dbReference>
<evidence type="ECO:0000256" key="3">
    <source>
        <dbReference type="ARBA" id="ARBA00015963"/>
    </source>
</evidence>
<keyword evidence="6" id="KW-0949">S-adenosyl-L-methionine</keyword>
<feature type="region of interest" description="Disordered" evidence="14">
    <location>
        <begin position="469"/>
        <end position="521"/>
    </location>
</feature>
<dbReference type="STRING" id="1447883.A0A2B7XLE5"/>
<dbReference type="SUPFAM" id="SSF53335">
    <property type="entry name" value="S-adenosyl-L-methionine-dependent methyltransferases"/>
    <property type="match status" value="1"/>
</dbReference>
<dbReference type="EMBL" id="PDNA01000153">
    <property type="protein sequence ID" value="PGH09418.1"/>
    <property type="molecule type" value="Genomic_DNA"/>
</dbReference>
<dbReference type="Pfam" id="PF08704">
    <property type="entry name" value="GCD14"/>
    <property type="match status" value="1"/>
</dbReference>
<dbReference type="InterPro" id="IPR049470">
    <property type="entry name" value="TRM61_C"/>
</dbReference>
<comment type="subcellular location">
    <subcellularLocation>
        <location evidence="1">Nucleus</location>
    </subcellularLocation>
</comment>
<evidence type="ECO:0000256" key="5">
    <source>
        <dbReference type="ARBA" id="ARBA00022679"/>
    </source>
</evidence>
<dbReference type="AlphaFoldDB" id="A0A2B7XLE5"/>
<dbReference type="Proteomes" id="UP000224634">
    <property type="component" value="Unassembled WGS sequence"/>
</dbReference>
<evidence type="ECO:0000256" key="2">
    <source>
        <dbReference type="ARBA" id="ARBA00012796"/>
    </source>
</evidence>
<evidence type="ECO:0000256" key="9">
    <source>
        <dbReference type="ARBA" id="ARBA00033309"/>
    </source>
</evidence>
<evidence type="ECO:0000256" key="8">
    <source>
        <dbReference type="ARBA" id="ARBA00023242"/>
    </source>
</evidence>
<evidence type="ECO:0000256" key="14">
    <source>
        <dbReference type="SAM" id="MobiDB-lite"/>
    </source>
</evidence>
<keyword evidence="4" id="KW-0489">Methyltransferase</keyword>
<keyword evidence="5" id="KW-0808">Transferase</keyword>
<dbReference type="PANTHER" id="PTHR12133">
    <property type="entry name" value="TRNA (ADENINE(58)-N(1))-METHYLTRANSFERASE"/>
    <property type="match status" value="1"/>
</dbReference>
<gene>
    <name evidence="16" type="ORF">AJ80_07693</name>
</gene>
<keyword evidence="8" id="KW-0539">Nucleus</keyword>
<name>A0A2B7XLE5_POLH7</name>
<dbReference type="PROSITE" id="PS51620">
    <property type="entry name" value="SAM_TRM61"/>
    <property type="match status" value="1"/>
</dbReference>
<dbReference type="Gene3D" id="3.10.330.20">
    <property type="match status" value="1"/>
</dbReference>
<evidence type="ECO:0000256" key="1">
    <source>
        <dbReference type="ARBA" id="ARBA00004123"/>
    </source>
</evidence>
<feature type="compositionally biased region" description="Basic and acidic residues" evidence="14">
    <location>
        <begin position="494"/>
        <end position="521"/>
    </location>
</feature>
<organism evidence="16 17">
    <name type="scientific">Polytolypa hystricis (strain UAMH7299)</name>
    <dbReference type="NCBI Taxonomy" id="1447883"/>
    <lineage>
        <taxon>Eukaryota</taxon>
        <taxon>Fungi</taxon>
        <taxon>Dikarya</taxon>
        <taxon>Ascomycota</taxon>
        <taxon>Pezizomycotina</taxon>
        <taxon>Eurotiomycetes</taxon>
        <taxon>Eurotiomycetidae</taxon>
        <taxon>Onygenales</taxon>
        <taxon>Onygenales incertae sedis</taxon>
        <taxon>Polytolypa</taxon>
    </lineage>
</organism>
<comment type="function">
    <text evidence="10">Catalytic subunit of tRNA (adenine-N(1)-)-methyltransferase, which catalyzes the formation of N(1)-methyladenine at position 58 (m1A58) in initiator methionyl-tRNA.</text>
</comment>
<proteinExistence type="predicted"/>
<dbReference type="EC" id="2.1.1.220" evidence="2"/>
<dbReference type="InterPro" id="IPR014816">
    <property type="entry name" value="tRNA_MeTrfase_Gcd14"/>
</dbReference>
<feature type="compositionally biased region" description="Basic and acidic residues" evidence="14">
    <location>
        <begin position="86"/>
        <end position="102"/>
    </location>
</feature>
<sequence>MSSPFLNPGHTAQADSLAVLHLRRDLLVPVILKAHDDDDQGYEEGRVTNTRFGSFPHSTLIGQPWGSQIIASRVDTGSRGRKGKKNKGDKDGGASLKRKADEIDTSEVNDETTAKAVPKAAVAASSGFIHLLPPTPESWTSSLPHRTQVVYTPDYSYILHRLRVRPGSTIIEAGAGSGSFTHAAARAVFSGYPSDSHIPKKRRLGKVCSFEFHAQRAEKVKEEIRDHGLEGIVEVNHRDVYNGGFLLRRSASDDDDEPKSPHANAIFLDLPAPWLALDHLVRSPAADGSESPLDPSSPVYICTFSPCLEQVEKTVSALRRHNWLNIEMVEVAHRRLEVRREKYGVESDAAPRGSIPGPRNVEEAVSRQRANEERIQAFHAAQRAKEEERAGESGVEGVEGNDTPMLDSESVQPSVREGTAPSSSLSENPLPAFRQGRLIHRPESELKTHTSYLVFAILPAAWSEADEQRCRERWPSKAESTADAGAEKKTKKQLRQEAKAAEREYKAKAQERELKQEAPAE</sequence>
<accession>A0A2B7XLE5</accession>
<feature type="region of interest" description="Disordered" evidence="14">
    <location>
        <begin position="73"/>
        <end position="111"/>
    </location>
</feature>
<comment type="caution">
    <text evidence="16">The sequence shown here is derived from an EMBL/GenBank/DDBJ whole genome shotgun (WGS) entry which is preliminary data.</text>
</comment>
<evidence type="ECO:0000313" key="16">
    <source>
        <dbReference type="EMBL" id="PGH09418.1"/>
    </source>
</evidence>
<dbReference type="GO" id="GO:0005634">
    <property type="term" value="C:nucleus"/>
    <property type="evidence" value="ECO:0007669"/>
    <property type="project" value="UniProtKB-SubCell"/>
</dbReference>